<name>A0AAQ3JXL1_9LILI</name>
<dbReference type="PANTHER" id="PTHR38940:SF4">
    <property type="entry name" value="OS01G0775100 PROTEIN"/>
    <property type="match status" value="1"/>
</dbReference>
<feature type="region of interest" description="Disordered" evidence="2">
    <location>
        <begin position="367"/>
        <end position="387"/>
    </location>
</feature>
<dbReference type="GO" id="GO:0008270">
    <property type="term" value="F:zinc ion binding"/>
    <property type="evidence" value="ECO:0007669"/>
    <property type="project" value="UniProtKB-KW"/>
</dbReference>
<evidence type="ECO:0008006" key="7">
    <source>
        <dbReference type="Google" id="ProtNLM"/>
    </source>
</evidence>
<proteinExistence type="predicted"/>
<dbReference type="EMBL" id="CP136891">
    <property type="protein sequence ID" value="WOK97124.1"/>
    <property type="molecule type" value="Genomic_DNA"/>
</dbReference>
<dbReference type="GO" id="GO:0003677">
    <property type="term" value="F:DNA binding"/>
    <property type="evidence" value="ECO:0007669"/>
    <property type="project" value="InterPro"/>
</dbReference>
<dbReference type="Proteomes" id="UP001327560">
    <property type="component" value="Chromosome 2"/>
</dbReference>
<dbReference type="PROSITE" id="PS51360">
    <property type="entry name" value="PLUS3"/>
    <property type="match status" value="1"/>
</dbReference>
<dbReference type="SMART" id="SM00343">
    <property type="entry name" value="ZnF_C2HC"/>
    <property type="match status" value="2"/>
</dbReference>
<keyword evidence="1" id="KW-0862">Zinc</keyword>
<accession>A0AAQ3JXL1</accession>
<dbReference type="InterPro" id="IPR036875">
    <property type="entry name" value="Znf_CCHC_sf"/>
</dbReference>
<evidence type="ECO:0000313" key="6">
    <source>
        <dbReference type="Proteomes" id="UP001327560"/>
    </source>
</evidence>
<dbReference type="SMART" id="SM00719">
    <property type="entry name" value="Plus3"/>
    <property type="match status" value="1"/>
</dbReference>
<dbReference type="PROSITE" id="PS50158">
    <property type="entry name" value="ZF_CCHC"/>
    <property type="match status" value="1"/>
</dbReference>
<dbReference type="Gene3D" id="4.10.60.10">
    <property type="entry name" value="Zinc finger, CCHC-type"/>
    <property type="match status" value="1"/>
</dbReference>
<organism evidence="5 6">
    <name type="scientific">Canna indica</name>
    <name type="common">Indian-shot</name>
    <dbReference type="NCBI Taxonomy" id="4628"/>
    <lineage>
        <taxon>Eukaryota</taxon>
        <taxon>Viridiplantae</taxon>
        <taxon>Streptophyta</taxon>
        <taxon>Embryophyta</taxon>
        <taxon>Tracheophyta</taxon>
        <taxon>Spermatophyta</taxon>
        <taxon>Magnoliopsida</taxon>
        <taxon>Liliopsida</taxon>
        <taxon>Zingiberales</taxon>
        <taxon>Cannaceae</taxon>
        <taxon>Canna</taxon>
    </lineage>
</organism>
<feature type="domain" description="CCHC-type" evidence="3">
    <location>
        <begin position="803"/>
        <end position="818"/>
    </location>
</feature>
<dbReference type="InterPro" id="IPR001878">
    <property type="entry name" value="Znf_CCHC"/>
</dbReference>
<evidence type="ECO:0000256" key="2">
    <source>
        <dbReference type="SAM" id="MobiDB-lite"/>
    </source>
</evidence>
<dbReference type="InterPro" id="IPR036128">
    <property type="entry name" value="Plus3-like_sf"/>
</dbReference>
<dbReference type="Pfam" id="PF03126">
    <property type="entry name" value="Plus-3"/>
    <property type="match status" value="1"/>
</dbReference>
<evidence type="ECO:0000259" key="4">
    <source>
        <dbReference type="PROSITE" id="PS51360"/>
    </source>
</evidence>
<feature type="compositionally biased region" description="Basic and acidic residues" evidence="2">
    <location>
        <begin position="367"/>
        <end position="377"/>
    </location>
</feature>
<evidence type="ECO:0000313" key="5">
    <source>
        <dbReference type="EMBL" id="WOK97124.1"/>
    </source>
</evidence>
<dbReference type="InterPro" id="IPR004343">
    <property type="entry name" value="Plus-3_dom"/>
</dbReference>
<evidence type="ECO:0000256" key="1">
    <source>
        <dbReference type="PROSITE-ProRule" id="PRU00047"/>
    </source>
</evidence>
<gene>
    <name evidence="5" type="ORF">Cni_G05832</name>
</gene>
<dbReference type="Gene3D" id="3.90.70.200">
    <property type="entry name" value="Plus-3 domain"/>
    <property type="match status" value="1"/>
</dbReference>
<keyword evidence="1" id="KW-0863">Zinc-finger</keyword>
<protein>
    <recommendedName>
        <fullName evidence="7">CCHC-type domain-containing protein</fullName>
    </recommendedName>
</protein>
<dbReference type="SUPFAM" id="SSF57756">
    <property type="entry name" value="Retrovirus zinc finger-like domains"/>
    <property type="match status" value="1"/>
</dbReference>
<feature type="domain" description="Plus3" evidence="4">
    <location>
        <begin position="990"/>
        <end position="1112"/>
    </location>
</feature>
<reference evidence="5 6" key="1">
    <citation type="submission" date="2023-10" db="EMBL/GenBank/DDBJ databases">
        <title>Chromosome-scale genome assembly provides insights into flower coloration mechanisms of Canna indica.</title>
        <authorList>
            <person name="Li C."/>
        </authorList>
    </citation>
    <scope>NUCLEOTIDE SEQUENCE [LARGE SCALE GENOMIC DNA]</scope>
    <source>
        <tissue evidence="5">Flower</tissue>
    </source>
</reference>
<feature type="region of interest" description="Disordered" evidence="2">
    <location>
        <begin position="712"/>
        <end position="741"/>
    </location>
</feature>
<dbReference type="AlphaFoldDB" id="A0AAQ3JXL1"/>
<dbReference type="SUPFAM" id="SSF159042">
    <property type="entry name" value="Plus3-like"/>
    <property type="match status" value="1"/>
</dbReference>
<keyword evidence="1" id="KW-0479">Metal-binding</keyword>
<evidence type="ECO:0000259" key="3">
    <source>
        <dbReference type="PROSITE" id="PS50158"/>
    </source>
</evidence>
<keyword evidence="6" id="KW-1185">Reference proteome</keyword>
<sequence length="1112" mass="124386">MTDMKHAIDFAEPCGETKTITDKESGAGANAASAAEMVLITTSPLSELIWTPQEGLSLKYAESSKAEKKPSFMWKAESFNMIISTSQCVNGGECSTSRDHIAGDSIVQSNHNSHNNGDPVAFLGHSRRRTDSQPTSFAWLHPQDTRSYGDKELVKDRDVADLDLNQLAKDDVDPYPLRNTECFETINPAKDMIDKIPNNIFSPGPSPEIAETTAGFASTDIASNERPTQKVRIAEYDKSCLIGVSGSNYSVFAKSGKSTSSISSAECTHIDLALCDTEEDSNEEPKNPACLLVYGGRNSFGTQSKDKGCQNKDGWTVAKHSQEVDKDETQNGYIKNETDEFRYLSKCNVYPGNFEKGKEKILYDDDYDSSSKEKEDSSESAESSNSRRLLSKGKRAFTYDLEISKSCKKIKWENDERSCTTSFFRKDSSFVNWISTIAGSFSTYDQNMTSLALLPQSYNSMKENFGSLRTSQEQTEGVMSKTVGFKSFFQALYCPSIMFTNTMNDDDHQREVSTSKDIKMFGDQNNYSGNRVLSNFLQFKLNKTIPTRGEQTYNGLKEFHLTSQALAISSLHILCSEDTSKSGDQVSPSSKRHNQISDHVDNIPSIMINICSSRPKIIENLKQSRGQTHALQNMNNASSSARKDFICAEEKGNATHSSDPNSQLNMTSNNKNGLFKNLWVSRFLQKVSSPILNSVKCNLRIDDKCDLSTEKRLQKNHTSAQLESQRDSAGEAQKQPSNPTFPCGLNRLNAQLLNRRISPIIPFGELKKTELGQIEASCSRKRFDLNPSKKLHNHNVSCALVTCFFCGKRGHSLRECPELEETNLLDFQNFVDSYDGKDISSCFCMCCFQADHWAISCPRASLKIKKTSSCSFSKAHGNCNVTEKKPENHDIFDYVGKSNLWSLDNNKQHIYRNKLLERGDSERETHTLIPRSIYAGGIASPTQDVLEDYPAESMVNTKQKDSNSLENGSRGNQIIPLYKCIVPNVTNEENEIFKALRRLRLSRTNVIRWMKSANASYSIDGFFVRLRLGKWEKGLGGTGYHVAQIISSSRENRLSVTVGKLKCSLEYCFVSNQDYMEEELKAWLSATLAANGKLPSIEELNKKVKERGDLGF</sequence>
<dbReference type="PANTHER" id="PTHR38940">
    <property type="entry name" value="PLUS3 DOMAIN-CONTAINING PROTEIN"/>
    <property type="match status" value="1"/>
</dbReference>